<keyword evidence="7" id="KW-1185">Reference proteome</keyword>
<keyword evidence="2" id="KW-0805">Transcription regulation</keyword>
<evidence type="ECO:0000256" key="4">
    <source>
        <dbReference type="ARBA" id="ARBA00023163"/>
    </source>
</evidence>
<dbReference type="RefSeq" id="WP_217847860.1">
    <property type="nucleotide sequence ID" value="NZ_CP077073.1"/>
</dbReference>
<keyword evidence="3" id="KW-0238">DNA-binding</keyword>
<gene>
    <name evidence="6" type="ORF">KSS95_14985</name>
</gene>
<dbReference type="Proteomes" id="UP001047646">
    <property type="component" value="Chromosome"/>
</dbReference>
<evidence type="ECO:0000256" key="3">
    <source>
        <dbReference type="ARBA" id="ARBA00023125"/>
    </source>
</evidence>
<keyword evidence="4" id="KW-0804">Transcription</keyword>
<dbReference type="PANTHER" id="PTHR30537:SF3">
    <property type="entry name" value="TRANSCRIPTIONAL REGULATORY PROTEIN"/>
    <property type="match status" value="1"/>
</dbReference>
<proteinExistence type="inferred from homology"/>
<feature type="domain" description="HTH lysR-type" evidence="5">
    <location>
        <begin position="1"/>
        <end position="58"/>
    </location>
</feature>
<evidence type="ECO:0000256" key="2">
    <source>
        <dbReference type="ARBA" id="ARBA00023015"/>
    </source>
</evidence>
<dbReference type="PANTHER" id="PTHR30537">
    <property type="entry name" value="HTH-TYPE TRANSCRIPTIONAL REGULATOR"/>
    <property type="match status" value="1"/>
</dbReference>
<dbReference type="InterPro" id="IPR058163">
    <property type="entry name" value="LysR-type_TF_proteobact-type"/>
</dbReference>
<name>A0ABX8M4L8_9PSED</name>
<dbReference type="Pfam" id="PF03466">
    <property type="entry name" value="LysR_substrate"/>
    <property type="match status" value="1"/>
</dbReference>
<dbReference type="Pfam" id="PF00126">
    <property type="entry name" value="HTH_1"/>
    <property type="match status" value="1"/>
</dbReference>
<dbReference type="InterPro" id="IPR005119">
    <property type="entry name" value="LysR_subst-bd"/>
</dbReference>
<accession>A0ABX8M4L8</accession>
<protein>
    <submittedName>
        <fullName evidence="6">LysR family transcriptional regulator</fullName>
    </submittedName>
</protein>
<dbReference type="PROSITE" id="PS50931">
    <property type="entry name" value="HTH_LYSR"/>
    <property type="match status" value="1"/>
</dbReference>
<evidence type="ECO:0000259" key="5">
    <source>
        <dbReference type="PROSITE" id="PS50931"/>
    </source>
</evidence>
<dbReference type="InterPro" id="IPR000847">
    <property type="entry name" value="LysR_HTH_N"/>
</dbReference>
<evidence type="ECO:0000256" key="1">
    <source>
        <dbReference type="ARBA" id="ARBA00009437"/>
    </source>
</evidence>
<organism evidence="6 7">
    <name type="scientific">Pseudomonas muyukensis</name>
    <dbReference type="NCBI Taxonomy" id="2842357"/>
    <lineage>
        <taxon>Bacteria</taxon>
        <taxon>Pseudomonadati</taxon>
        <taxon>Pseudomonadota</taxon>
        <taxon>Gammaproteobacteria</taxon>
        <taxon>Pseudomonadales</taxon>
        <taxon>Pseudomonadaceae</taxon>
        <taxon>Pseudomonas</taxon>
    </lineage>
</organism>
<reference evidence="6" key="1">
    <citation type="journal article" date="2021" name="Microorganisms">
        <title>The Ever-Expanding Pseudomonas Genus: Description of 43 New Species and Partition of the Pseudomonas putida Group.</title>
        <authorList>
            <person name="Girard L."/>
            <person name="Lood C."/>
            <person name="Hofte M."/>
            <person name="Vandamme P."/>
            <person name="Rokni-Zadeh H."/>
            <person name="van Noort V."/>
            <person name="Lavigne R."/>
            <person name="De Mot R."/>
        </authorList>
    </citation>
    <scope>NUCLEOTIDE SEQUENCE</scope>
    <source>
        <strain evidence="6">COW39</strain>
    </source>
</reference>
<sequence length="286" mass="32013">MNWDDARMLLALSREQTLRRAARLLRVDQATVGRRVAALEADLGSTLFLRTPGGYQLTAIGEVAVEMAQKMEHAALELARRTRGADNEEAGEVRIATTDSLAHEFVIPALRALRQSHPEVRVVLSGGSDIVNLSQRETDIAIRNQRPDSPDLVLRKLASWQMGLFAAEDYLQRHGLPQDGSFAGHDLVVYEPYWRGQAQPTLVDVPISEGRVVMAANASMLLRRAIHEGLGIGEIPLELGQRDGLRRVWPQRTRAQPYEVWMVTHQDLRHTARVRAVIERLVAAFE</sequence>
<evidence type="ECO:0000313" key="7">
    <source>
        <dbReference type="Proteomes" id="UP001047646"/>
    </source>
</evidence>
<evidence type="ECO:0000313" key="6">
    <source>
        <dbReference type="EMBL" id="QXH33482.1"/>
    </source>
</evidence>
<comment type="similarity">
    <text evidence="1">Belongs to the LysR transcriptional regulatory family.</text>
</comment>
<dbReference type="EMBL" id="CP077073">
    <property type="protein sequence ID" value="QXH33482.1"/>
    <property type="molecule type" value="Genomic_DNA"/>
</dbReference>